<feature type="transmembrane region" description="Helical" evidence="1">
    <location>
        <begin position="27"/>
        <end position="44"/>
    </location>
</feature>
<sequence>MQEPHEKTEAPVEEISSQEGLSLRRKTMLVIAIICIVILSVVIYQECNQPNKTDVLDKRNAVNTVPVKQDIGKKNKTKEEQFDLECRKKSVGTWEKEESGKRTLTIKENGTATLIYLPSGVNRFLLGEKVIVKIKWIIQKGKVKFRSHSGLPEKSFNIITATHGREKIRKILEISDKHFMLYDEKEKEKSKWTRVAQKG</sequence>
<reference evidence="2" key="1">
    <citation type="submission" date="2018-06" db="EMBL/GenBank/DDBJ databases">
        <authorList>
            <person name="Zhirakovskaya E."/>
        </authorList>
    </citation>
    <scope>NUCLEOTIDE SEQUENCE</scope>
</reference>
<protein>
    <submittedName>
        <fullName evidence="2">Uncharacterized protein</fullName>
    </submittedName>
</protein>
<organism evidence="2">
    <name type="scientific">hydrothermal vent metagenome</name>
    <dbReference type="NCBI Taxonomy" id="652676"/>
    <lineage>
        <taxon>unclassified sequences</taxon>
        <taxon>metagenomes</taxon>
        <taxon>ecological metagenomes</taxon>
    </lineage>
</organism>
<evidence type="ECO:0000256" key="1">
    <source>
        <dbReference type="SAM" id="Phobius"/>
    </source>
</evidence>
<name>A0A3B1DVP0_9ZZZZ</name>
<proteinExistence type="predicted"/>
<accession>A0A3B1DVP0</accession>
<gene>
    <name evidence="2" type="ORF">MNBD_PLANCTO02-1921</name>
</gene>
<keyword evidence="1" id="KW-0472">Membrane</keyword>
<dbReference type="EMBL" id="UOGL01000420">
    <property type="protein sequence ID" value="VAX40274.1"/>
    <property type="molecule type" value="Genomic_DNA"/>
</dbReference>
<keyword evidence="1" id="KW-1133">Transmembrane helix</keyword>
<keyword evidence="1" id="KW-0812">Transmembrane</keyword>
<dbReference type="AlphaFoldDB" id="A0A3B1DVP0"/>
<evidence type="ECO:0000313" key="2">
    <source>
        <dbReference type="EMBL" id="VAX40274.1"/>
    </source>
</evidence>